<gene>
    <name evidence="1" type="ORF">BIW11_11333</name>
</gene>
<protein>
    <submittedName>
        <fullName evidence="1">Uncharacterized protein</fullName>
    </submittedName>
</protein>
<proteinExistence type="predicted"/>
<comment type="caution">
    <text evidence="1">The sequence shown here is derived from an EMBL/GenBank/DDBJ whole genome shotgun (WGS) entry which is preliminary data.</text>
</comment>
<dbReference type="AlphaFoldDB" id="A0A1V9XBH1"/>
<dbReference type="EMBL" id="MNPL01015832">
    <property type="protein sequence ID" value="OQR70895.1"/>
    <property type="molecule type" value="Genomic_DNA"/>
</dbReference>
<name>A0A1V9XBH1_9ACAR</name>
<organism evidence="1 2">
    <name type="scientific">Tropilaelaps mercedesae</name>
    <dbReference type="NCBI Taxonomy" id="418985"/>
    <lineage>
        <taxon>Eukaryota</taxon>
        <taxon>Metazoa</taxon>
        <taxon>Ecdysozoa</taxon>
        <taxon>Arthropoda</taxon>
        <taxon>Chelicerata</taxon>
        <taxon>Arachnida</taxon>
        <taxon>Acari</taxon>
        <taxon>Parasitiformes</taxon>
        <taxon>Mesostigmata</taxon>
        <taxon>Gamasina</taxon>
        <taxon>Dermanyssoidea</taxon>
        <taxon>Laelapidae</taxon>
        <taxon>Tropilaelaps</taxon>
    </lineage>
</organism>
<sequence>MIKVVKPMATLVTHILPIMEHNNVTMYQLFEIFEESCASFETCYPGGFINDKTIKGPGGQCLLKAIMEGTTMKDRTRATNIVQGLIESLPAKRKWFYAGMHWLVAMAKVD</sequence>
<accession>A0A1V9XBH1</accession>
<evidence type="ECO:0000313" key="2">
    <source>
        <dbReference type="Proteomes" id="UP000192247"/>
    </source>
</evidence>
<dbReference type="Proteomes" id="UP000192247">
    <property type="component" value="Unassembled WGS sequence"/>
</dbReference>
<dbReference type="InParanoid" id="A0A1V9XBH1"/>
<reference evidence="1 2" key="1">
    <citation type="journal article" date="2017" name="Gigascience">
        <title>Draft genome of the honey bee ectoparasitic mite, Tropilaelaps mercedesae, is shaped by the parasitic life history.</title>
        <authorList>
            <person name="Dong X."/>
            <person name="Armstrong S.D."/>
            <person name="Xia D."/>
            <person name="Makepeace B.L."/>
            <person name="Darby A.C."/>
            <person name="Kadowaki T."/>
        </authorList>
    </citation>
    <scope>NUCLEOTIDE SEQUENCE [LARGE SCALE GENOMIC DNA]</scope>
    <source>
        <strain evidence="1">Wuxi-XJTLU</strain>
    </source>
</reference>
<evidence type="ECO:0000313" key="1">
    <source>
        <dbReference type="EMBL" id="OQR70895.1"/>
    </source>
</evidence>
<keyword evidence="2" id="KW-1185">Reference proteome</keyword>